<evidence type="ECO:0000256" key="5">
    <source>
        <dbReference type="ARBA" id="ARBA00022989"/>
    </source>
</evidence>
<sequence length="350" mass="37919">MYKNSNKASKKQIAHEKIFKKRKNRAYILLVVLTLCSFGLSKMQPFSTLGLSPLIIAIILGAFFGNIARNLTSLLVRTGVIAVSTKQILRLGIIFYGFRITIDDIIYVGAKGVILAACVVFLTFFIGYFIGRALGIEKKLSALIASGSSICGAAAVLATNSVIKGKSEHVGVAICTVVVFGTIGMFAYPILFKMGVFDLDASHMGVLMGGTLHEVAHAVAAGAAVGGEGANNSVIIKMLRVLMLVPFLIMIGFLSFGDEKEKRNLKSSVPYFALWFLVAVGVGSISFFPKFTLPYIELFDTFLLSVAMCALGFTMRKDVLKNAGFKPFLQAIIIAIWLLAFGYLSVKYFI</sequence>
<dbReference type="Pfam" id="PF03601">
    <property type="entry name" value="Cons_hypoth698"/>
    <property type="match status" value="1"/>
</dbReference>
<dbReference type="InterPro" id="IPR018383">
    <property type="entry name" value="UPF0324_pro"/>
</dbReference>
<keyword evidence="4 7" id="KW-0812">Transmembrane</keyword>
<dbReference type="PANTHER" id="PTHR30106:SF2">
    <property type="entry name" value="UPF0324 INNER MEMBRANE PROTEIN YEIH"/>
    <property type="match status" value="1"/>
</dbReference>
<reference evidence="8 9" key="1">
    <citation type="submission" date="2018-06" db="EMBL/GenBank/DDBJ databases">
        <authorList>
            <consortium name="Pathogen Informatics"/>
            <person name="Doyle S."/>
        </authorList>
    </citation>
    <scope>NUCLEOTIDE SEQUENCE [LARGE SCALE GENOMIC DNA]</scope>
    <source>
        <strain evidence="8 9">NCTC12475</strain>
    </source>
</reference>
<evidence type="ECO:0000256" key="2">
    <source>
        <dbReference type="ARBA" id="ARBA00007977"/>
    </source>
</evidence>
<dbReference type="Proteomes" id="UP000254920">
    <property type="component" value="Unassembled WGS sequence"/>
</dbReference>
<evidence type="ECO:0000313" key="8">
    <source>
        <dbReference type="EMBL" id="SUX11412.1"/>
    </source>
</evidence>
<feature type="transmembrane region" description="Helical" evidence="7">
    <location>
        <begin position="204"/>
        <end position="226"/>
    </location>
</feature>
<comment type="subcellular location">
    <subcellularLocation>
        <location evidence="1">Cell membrane</location>
        <topology evidence="1">Multi-pass membrane protein</topology>
    </subcellularLocation>
</comment>
<dbReference type="EMBL" id="UFVD01000001">
    <property type="protein sequence ID" value="SUX11412.1"/>
    <property type="molecule type" value="Genomic_DNA"/>
</dbReference>
<evidence type="ECO:0000256" key="7">
    <source>
        <dbReference type="SAM" id="Phobius"/>
    </source>
</evidence>
<name>A0A381DL30_9BACT</name>
<protein>
    <submittedName>
        <fullName evidence="8">Membrane-fusion protein</fullName>
    </submittedName>
</protein>
<feature type="transmembrane region" description="Helical" evidence="7">
    <location>
        <begin position="269"/>
        <end position="289"/>
    </location>
</feature>
<keyword evidence="3" id="KW-1003">Cell membrane</keyword>
<feature type="transmembrane region" description="Helical" evidence="7">
    <location>
        <begin position="142"/>
        <end position="163"/>
    </location>
</feature>
<evidence type="ECO:0000256" key="4">
    <source>
        <dbReference type="ARBA" id="ARBA00022692"/>
    </source>
</evidence>
<evidence type="ECO:0000313" key="9">
    <source>
        <dbReference type="Proteomes" id="UP000254920"/>
    </source>
</evidence>
<evidence type="ECO:0000256" key="1">
    <source>
        <dbReference type="ARBA" id="ARBA00004651"/>
    </source>
</evidence>
<proteinExistence type="inferred from homology"/>
<organism evidence="8 9">
    <name type="scientific">Campylobacter sputorum subsp. sputorum</name>
    <dbReference type="NCBI Taxonomy" id="32024"/>
    <lineage>
        <taxon>Bacteria</taxon>
        <taxon>Pseudomonadati</taxon>
        <taxon>Campylobacterota</taxon>
        <taxon>Epsilonproteobacteria</taxon>
        <taxon>Campylobacterales</taxon>
        <taxon>Campylobacteraceae</taxon>
        <taxon>Campylobacter</taxon>
    </lineage>
</organism>
<dbReference type="AlphaFoldDB" id="A0A381DL30"/>
<accession>A0A381DL30</accession>
<keyword evidence="9" id="KW-1185">Reference proteome</keyword>
<dbReference type="GO" id="GO:0005886">
    <property type="term" value="C:plasma membrane"/>
    <property type="evidence" value="ECO:0007669"/>
    <property type="project" value="UniProtKB-SubCell"/>
</dbReference>
<gene>
    <name evidence="8" type="primary">yeiH</name>
    <name evidence="8" type="ORF">NCTC12475_01637</name>
</gene>
<feature type="transmembrane region" description="Helical" evidence="7">
    <location>
        <begin position="49"/>
        <end position="68"/>
    </location>
</feature>
<keyword evidence="6 7" id="KW-0472">Membrane</keyword>
<feature type="transmembrane region" description="Helical" evidence="7">
    <location>
        <begin position="105"/>
        <end position="130"/>
    </location>
</feature>
<feature type="transmembrane region" description="Helical" evidence="7">
    <location>
        <begin position="238"/>
        <end position="257"/>
    </location>
</feature>
<comment type="similarity">
    <text evidence="2">Belongs to the UPF0324 family.</text>
</comment>
<dbReference type="RefSeq" id="WP_181892285.1">
    <property type="nucleotide sequence ID" value="NZ_CP043427.1"/>
</dbReference>
<feature type="transmembrane region" description="Helical" evidence="7">
    <location>
        <begin position="295"/>
        <end position="315"/>
    </location>
</feature>
<dbReference type="GeneID" id="93090277"/>
<feature type="transmembrane region" description="Helical" evidence="7">
    <location>
        <begin position="26"/>
        <end position="43"/>
    </location>
</feature>
<feature type="transmembrane region" description="Helical" evidence="7">
    <location>
        <begin position="327"/>
        <end position="346"/>
    </location>
</feature>
<keyword evidence="5 7" id="KW-1133">Transmembrane helix</keyword>
<evidence type="ECO:0000256" key="3">
    <source>
        <dbReference type="ARBA" id="ARBA00022475"/>
    </source>
</evidence>
<evidence type="ECO:0000256" key="6">
    <source>
        <dbReference type="ARBA" id="ARBA00023136"/>
    </source>
</evidence>
<feature type="transmembrane region" description="Helical" evidence="7">
    <location>
        <begin position="169"/>
        <end position="192"/>
    </location>
</feature>
<dbReference type="PANTHER" id="PTHR30106">
    <property type="entry name" value="INNER MEMBRANE PROTEIN YEIH-RELATED"/>
    <property type="match status" value="1"/>
</dbReference>